<organism evidence="1 2">
    <name type="scientific">Corynebacterium ammoniagenes DSM 20306</name>
    <dbReference type="NCBI Taxonomy" id="649754"/>
    <lineage>
        <taxon>Bacteria</taxon>
        <taxon>Bacillati</taxon>
        <taxon>Actinomycetota</taxon>
        <taxon>Actinomycetes</taxon>
        <taxon>Mycobacteriales</taxon>
        <taxon>Corynebacteriaceae</taxon>
        <taxon>Corynebacterium</taxon>
    </lineage>
</organism>
<protein>
    <submittedName>
        <fullName evidence="1">Uncharacterized protein</fullName>
    </submittedName>
</protein>
<name>A0ABN0AGK1_CORAM</name>
<accession>A0ABN0AGK1</accession>
<proteinExistence type="predicted"/>
<comment type="caution">
    <text evidence="1">The sequence shown here is derived from an EMBL/GenBank/DDBJ whole genome shotgun (WGS) entry which is preliminary data.</text>
</comment>
<evidence type="ECO:0000313" key="2">
    <source>
        <dbReference type="Proteomes" id="UP000006015"/>
    </source>
</evidence>
<dbReference type="Proteomes" id="UP000006015">
    <property type="component" value="Unassembled WGS sequence"/>
</dbReference>
<reference evidence="1 2" key="1">
    <citation type="submission" date="2010-04" db="EMBL/GenBank/DDBJ databases">
        <authorList>
            <person name="Weinstock G."/>
            <person name="Sodergren E."/>
            <person name="Clifton S."/>
            <person name="Fulton L."/>
            <person name="Fulton B."/>
            <person name="Courtney L."/>
            <person name="Fronick C."/>
            <person name="Harrison M."/>
            <person name="Strong C."/>
            <person name="Farmer C."/>
            <person name="Delahaunty K."/>
            <person name="Markovic C."/>
            <person name="Hall O."/>
            <person name="Minx P."/>
            <person name="Tomlinson C."/>
            <person name="Mitreva M."/>
            <person name="Hou S."/>
            <person name="Wollam A."/>
            <person name="Pepin K.H."/>
            <person name="Johnson M."/>
            <person name="Bhonagiri V."/>
            <person name="Zhang X."/>
            <person name="Suruliraj S."/>
            <person name="Warren W."/>
            <person name="Chinwalla A."/>
            <person name="Mardis E.R."/>
            <person name="Wilson R.K."/>
        </authorList>
    </citation>
    <scope>NUCLEOTIDE SEQUENCE [LARGE SCALE GENOMIC DNA]</scope>
    <source>
        <strain evidence="1 2">DSM 20306</strain>
    </source>
</reference>
<gene>
    <name evidence="1" type="ORF">HMPREF0281_00896</name>
</gene>
<evidence type="ECO:0000313" key="1">
    <source>
        <dbReference type="EMBL" id="EFG81909.1"/>
    </source>
</evidence>
<dbReference type="EMBL" id="ADNS01000005">
    <property type="protein sequence ID" value="EFG81909.1"/>
    <property type="molecule type" value="Genomic_DNA"/>
</dbReference>
<sequence length="73" mass="8140">MEALISMSYETLTVNLKNGKTHYFPVGAVIGDSSARVDLLREAIENSSDFRSLDSDGYEQVFNGADVERYTMN</sequence>
<keyword evidence="2" id="KW-1185">Reference proteome</keyword>